<comment type="subcellular location">
    <subcellularLocation>
        <location evidence="1">Cytoplasmic vesicle membrane</location>
    </subcellularLocation>
    <subcellularLocation>
        <location evidence="11">Synapse</location>
    </subcellularLocation>
</comment>
<feature type="coiled-coil region" evidence="12">
    <location>
        <begin position="195"/>
        <end position="222"/>
    </location>
</feature>
<dbReference type="OrthoDB" id="10063282at2759"/>
<evidence type="ECO:0008006" key="19">
    <source>
        <dbReference type="Google" id="ProtNLM"/>
    </source>
</evidence>
<dbReference type="GO" id="GO:0016079">
    <property type="term" value="P:synaptic vesicle exocytosis"/>
    <property type="evidence" value="ECO:0007669"/>
    <property type="project" value="InterPro"/>
</dbReference>
<dbReference type="SMART" id="SM00233">
    <property type="entry name" value="PH"/>
    <property type="match status" value="1"/>
</dbReference>
<dbReference type="InterPro" id="IPR033227">
    <property type="entry name" value="CAPS"/>
</dbReference>
<evidence type="ECO:0000256" key="12">
    <source>
        <dbReference type="SAM" id="Coils"/>
    </source>
</evidence>
<sequence length="1229" mass="140532">MHRSHRKSQLKFLSVSLAVSLLLLTLSSSSRGRTRLVLCRRAFKIQKAQLQLIKERFTAFLNGDSQIAADEAFINSVKYYVEIFLKSERCTRLVQSNACSNNDLREIFKKIIEKRIRILPDVDGLSKETVTNSWLIKFDTIVKGDDDQRKGLRQAQNTATAFELVQNKDQLYEIFQNILGIKKFEHQLLFNALQLENSDEQAAAIRRELDGQMQKVAAMEKNRKLLPKFIVKEMESLFLEELRSSINLLMANLESLPVSKGTTDSKYGLRKFKRYNNSFRRSRRGTASSIKSDSGESSEAALTKLDVVLSFNVEVIVQEVQGVKSVQPTKLLYCTMEVEGGGEKLQTDRVEVSKAHWDTQGDFTITHPLTIVKVRLFVENSRMISMSDKELGKLLVKLTPNTNRTAEWCKMETPKNSPDHDVKIRLTMRMDRPQNLKCSGYLYVIGKHVWKKWKKRFMALVQVSQYTFAMCSYKEKKSDPTEMSTLDGYTVDYTEPVTDYDGGRFFFSITKEGETFMFASDDDNERHLWVQAMYRATGQAHKPQPPASIAATNNAKAPVNSPLSRIQGDADKARKHGMDEFIQADPCQFDHADLFKILQTLTLDYRLNDMFASLGWFNPGQIFVLDEYCARYGVRGCHRHLTYLDELLGRAEKGLAIDATLMHYSFAFCASHVHGNRPDGIGTVILAEKDKFDEIKDRLRNFLEYQITNFRFCFPMGRPEGALKASLSLVERVLMKDIVTPVPAEEVKSLIRKCLESAALVNYTKISAQNKSEDDAKHSTSHMANHHNDSHHHHQGSMDGQPLRKIEDILHIAELCIDLLQENQDFYAEEFKSAFDWFSDLLVEHSEIFWSLFAVDLEAVLSSQPPDTWNAFPVFQVLNDYLSNEPSMSGGKFHQQLKDMFAPLVVRYVDLMESSIAQSIHKGFEKETWKPHGHGCSSSEDMLWKLNALQTFISDLHWPDEVFAKHLEQRLKLMAADMIESCVKRTLEAYEGWMARSRKSTDFVIPSEVCVMINVVLHFKSESLKLCAVSGVDKHQYHTKIDEFIEKISGEMNRHFVDKFVEILNGILVKLSRYDEGSLLAPIFSLAKASTTSNISGDLGRQYVNCLRSSMEQIRQRVTDELFILAMFERLYTSQMTIICTWLTERMDRALNAHQVNCLSTIIKKSFAEFELQGIPEEVLNSKNYQTIQNRMRLEEATAAVSETTSLSGLRVSMPKFSMLEKAKKMALS</sequence>
<dbReference type="PANTHER" id="PTHR12166:SF8">
    <property type="entry name" value="CALCIUM-DEPENDENT SECRETION ACTIVATOR"/>
    <property type="match status" value="1"/>
</dbReference>
<dbReference type="Pfam" id="PF00169">
    <property type="entry name" value="PH"/>
    <property type="match status" value="1"/>
</dbReference>
<dbReference type="AlphaFoldDB" id="A0A1D1UXI3"/>
<protein>
    <recommendedName>
        <fullName evidence="19">Calcium-dependent secretion activator</fullName>
    </recommendedName>
</protein>
<dbReference type="PANTHER" id="PTHR12166">
    <property type="entry name" value="CALCIUM-DEPENDENT SECRETION ACTIVATOR"/>
    <property type="match status" value="1"/>
</dbReference>
<feature type="region of interest" description="Disordered" evidence="13">
    <location>
        <begin position="540"/>
        <end position="560"/>
    </location>
</feature>
<keyword evidence="14" id="KW-0732">Signal</keyword>
<feature type="signal peptide" evidence="14">
    <location>
        <begin position="1"/>
        <end position="32"/>
    </location>
</feature>
<evidence type="ECO:0000256" key="13">
    <source>
        <dbReference type="SAM" id="MobiDB-lite"/>
    </source>
</evidence>
<evidence type="ECO:0000256" key="10">
    <source>
        <dbReference type="ARBA" id="ARBA00023329"/>
    </source>
</evidence>
<dbReference type="GO" id="GO:1990504">
    <property type="term" value="P:dense core granule exocytosis"/>
    <property type="evidence" value="ECO:0007669"/>
    <property type="project" value="InterPro"/>
</dbReference>
<dbReference type="Gene3D" id="2.30.29.30">
    <property type="entry name" value="Pleckstrin-homology domain (PH domain)/Phosphotyrosine-binding domain (PTB)"/>
    <property type="match status" value="1"/>
</dbReference>
<dbReference type="FunFam" id="1.10.357.50:FF:000002">
    <property type="entry name" value="calcium-dependent secretion activator 2 isoform X7"/>
    <property type="match status" value="1"/>
</dbReference>
<dbReference type="InterPro" id="IPR011993">
    <property type="entry name" value="PH-like_dom_sf"/>
</dbReference>
<evidence type="ECO:0000256" key="8">
    <source>
        <dbReference type="ARBA" id="ARBA00023121"/>
    </source>
</evidence>
<organism evidence="17 18">
    <name type="scientific">Ramazzottius varieornatus</name>
    <name type="common">Water bear</name>
    <name type="synonym">Tardigrade</name>
    <dbReference type="NCBI Taxonomy" id="947166"/>
    <lineage>
        <taxon>Eukaryota</taxon>
        <taxon>Metazoa</taxon>
        <taxon>Ecdysozoa</taxon>
        <taxon>Tardigrada</taxon>
        <taxon>Eutardigrada</taxon>
        <taxon>Parachela</taxon>
        <taxon>Hypsibioidea</taxon>
        <taxon>Ramazzottiidae</taxon>
        <taxon>Ramazzottius</taxon>
    </lineage>
</organism>
<dbReference type="PROSITE" id="PS50003">
    <property type="entry name" value="PH_DOMAIN"/>
    <property type="match status" value="1"/>
</dbReference>
<keyword evidence="5" id="KW-0106">Calcium</keyword>
<evidence type="ECO:0000259" key="15">
    <source>
        <dbReference type="PROSITE" id="PS50003"/>
    </source>
</evidence>
<dbReference type="GO" id="GO:0046872">
    <property type="term" value="F:metal ion binding"/>
    <property type="evidence" value="ECO:0007669"/>
    <property type="project" value="UniProtKB-KW"/>
</dbReference>
<keyword evidence="3" id="KW-0268">Exocytosis</keyword>
<keyword evidence="9" id="KW-0472">Membrane</keyword>
<feature type="domain" description="MHD1" evidence="16">
    <location>
        <begin position="855"/>
        <end position="986"/>
    </location>
</feature>
<reference evidence="17 18" key="1">
    <citation type="journal article" date="2016" name="Nat. Commun.">
        <title>Extremotolerant tardigrade genome and improved radiotolerance of human cultured cells by tardigrade-unique protein.</title>
        <authorList>
            <person name="Hashimoto T."/>
            <person name="Horikawa D.D."/>
            <person name="Saito Y."/>
            <person name="Kuwahara H."/>
            <person name="Kozuka-Hata H."/>
            <person name="Shin-I T."/>
            <person name="Minakuchi Y."/>
            <person name="Ohishi K."/>
            <person name="Motoyama A."/>
            <person name="Aizu T."/>
            <person name="Enomoto A."/>
            <person name="Kondo K."/>
            <person name="Tanaka S."/>
            <person name="Hara Y."/>
            <person name="Koshikawa S."/>
            <person name="Sagara H."/>
            <person name="Miura T."/>
            <person name="Yokobori S."/>
            <person name="Miyagawa K."/>
            <person name="Suzuki Y."/>
            <person name="Kubo T."/>
            <person name="Oyama M."/>
            <person name="Kohara Y."/>
            <person name="Fujiyama A."/>
            <person name="Arakawa K."/>
            <person name="Katayama T."/>
            <person name="Toyoda A."/>
            <person name="Kunieda T."/>
        </authorList>
    </citation>
    <scope>NUCLEOTIDE SEQUENCE [LARGE SCALE GENOMIC DNA]</scope>
    <source>
        <strain evidence="17 18">YOKOZUNA-1</strain>
    </source>
</reference>
<evidence type="ECO:0000259" key="16">
    <source>
        <dbReference type="PROSITE" id="PS51258"/>
    </source>
</evidence>
<dbReference type="InterPro" id="IPR014770">
    <property type="entry name" value="Munc13_1"/>
</dbReference>
<evidence type="ECO:0000256" key="3">
    <source>
        <dbReference type="ARBA" id="ARBA00022483"/>
    </source>
</evidence>
<dbReference type="CDD" id="cd01234">
    <property type="entry name" value="PH_CADPS"/>
    <property type="match status" value="1"/>
</dbReference>
<gene>
    <name evidence="17" type="primary">RvY_06135</name>
    <name evidence="17" type="synonym">RvY_06135.1</name>
    <name evidence="17" type="ORF">RvY_06135-1</name>
</gene>
<keyword evidence="6" id="KW-0653">Protein transport</keyword>
<dbReference type="GO" id="GO:0008289">
    <property type="term" value="F:lipid binding"/>
    <property type="evidence" value="ECO:0007669"/>
    <property type="project" value="UniProtKB-KW"/>
</dbReference>
<name>A0A1D1UXI3_RAMVA</name>
<dbReference type="GO" id="GO:0030659">
    <property type="term" value="C:cytoplasmic vesicle membrane"/>
    <property type="evidence" value="ECO:0007669"/>
    <property type="project" value="UniProtKB-SubCell"/>
</dbReference>
<accession>A0A1D1UXI3</accession>
<feature type="domain" description="PH" evidence="15">
    <location>
        <begin position="435"/>
        <end position="538"/>
    </location>
</feature>
<dbReference type="Pfam" id="PF25341">
    <property type="entry name" value="C2_CAPS"/>
    <property type="match status" value="1"/>
</dbReference>
<keyword evidence="7" id="KW-0770">Synapse</keyword>
<evidence type="ECO:0000256" key="2">
    <source>
        <dbReference type="ARBA" id="ARBA00022448"/>
    </source>
</evidence>
<keyword evidence="12" id="KW-0175">Coiled coil</keyword>
<evidence type="ECO:0000256" key="7">
    <source>
        <dbReference type="ARBA" id="ARBA00023018"/>
    </source>
</evidence>
<dbReference type="GO" id="GO:0015031">
    <property type="term" value="P:protein transport"/>
    <property type="evidence" value="ECO:0007669"/>
    <property type="project" value="UniProtKB-KW"/>
</dbReference>
<dbReference type="InterPro" id="IPR057457">
    <property type="entry name" value="CAPS_C2"/>
</dbReference>
<keyword evidence="10" id="KW-0968">Cytoplasmic vesicle</keyword>
<keyword evidence="18" id="KW-1185">Reference proteome</keyword>
<comment type="caution">
    <text evidence="17">The sequence shown here is derived from an EMBL/GenBank/DDBJ whole genome shotgun (WGS) entry which is preliminary data.</text>
</comment>
<dbReference type="Gene3D" id="1.10.357.50">
    <property type="match status" value="1"/>
</dbReference>
<proteinExistence type="predicted"/>
<dbReference type="Pfam" id="PF06292">
    <property type="entry name" value="MUN"/>
    <property type="match status" value="1"/>
</dbReference>
<evidence type="ECO:0000256" key="9">
    <source>
        <dbReference type="ARBA" id="ARBA00023136"/>
    </source>
</evidence>
<dbReference type="Proteomes" id="UP000186922">
    <property type="component" value="Unassembled WGS sequence"/>
</dbReference>
<evidence type="ECO:0000256" key="14">
    <source>
        <dbReference type="SAM" id="SignalP"/>
    </source>
</evidence>
<dbReference type="InterPro" id="IPR001849">
    <property type="entry name" value="PH_domain"/>
</dbReference>
<feature type="region of interest" description="Disordered" evidence="13">
    <location>
        <begin position="771"/>
        <end position="800"/>
    </location>
</feature>
<evidence type="ECO:0000256" key="1">
    <source>
        <dbReference type="ARBA" id="ARBA00004156"/>
    </source>
</evidence>
<keyword evidence="4" id="KW-0479">Metal-binding</keyword>
<dbReference type="FunFam" id="2.30.29.30:FF:000007">
    <property type="entry name" value="Calcium-dependent secretion activator 2 isoform B"/>
    <property type="match status" value="1"/>
</dbReference>
<evidence type="ECO:0000256" key="11">
    <source>
        <dbReference type="ARBA" id="ARBA00034103"/>
    </source>
</evidence>
<dbReference type="SUPFAM" id="SSF50729">
    <property type="entry name" value="PH domain-like"/>
    <property type="match status" value="1"/>
</dbReference>
<dbReference type="InterPro" id="IPR010439">
    <property type="entry name" value="MUN_dom"/>
</dbReference>
<evidence type="ECO:0000256" key="6">
    <source>
        <dbReference type="ARBA" id="ARBA00022927"/>
    </source>
</evidence>
<evidence type="ECO:0000313" key="17">
    <source>
        <dbReference type="EMBL" id="GAU94344.1"/>
    </source>
</evidence>
<evidence type="ECO:0000256" key="5">
    <source>
        <dbReference type="ARBA" id="ARBA00022837"/>
    </source>
</evidence>
<dbReference type="GO" id="GO:0098793">
    <property type="term" value="C:presynapse"/>
    <property type="evidence" value="ECO:0007669"/>
    <property type="project" value="GOC"/>
</dbReference>
<dbReference type="PROSITE" id="PS51258">
    <property type="entry name" value="MHD1"/>
    <property type="match status" value="1"/>
</dbReference>
<evidence type="ECO:0000313" key="18">
    <source>
        <dbReference type="Proteomes" id="UP000186922"/>
    </source>
</evidence>
<dbReference type="SMART" id="SM01145">
    <property type="entry name" value="DUF1041"/>
    <property type="match status" value="1"/>
</dbReference>
<evidence type="ECO:0000256" key="4">
    <source>
        <dbReference type="ARBA" id="ARBA00022723"/>
    </source>
</evidence>
<dbReference type="EMBL" id="BDGG01000002">
    <property type="protein sequence ID" value="GAU94344.1"/>
    <property type="molecule type" value="Genomic_DNA"/>
</dbReference>
<keyword evidence="8" id="KW-0446">Lipid-binding</keyword>
<keyword evidence="2" id="KW-0813">Transport</keyword>
<feature type="chain" id="PRO_5008897741" description="Calcium-dependent secretion activator" evidence="14">
    <location>
        <begin position="33"/>
        <end position="1229"/>
    </location>
</feature>